<reference evidence="2 3" key="1">
    <citation type="submission" date="2021-06" db="EMBL/GenBank/DDBJ databases">
        <title>Caerostris extrusa draft genome.</title>
        <authorList>
            <person name="Kono N."/>
            <person name="Arakawa K."/>
        </authorList>
    </citation>
    <scope>NUCLEOTIDE SEQUENCE [LARGE SCALE GENOMIC DNA]</scope>
</reference>
<gene>
    <name evidence="2" type="ORF">CEXT_529151</name>
</gene>
<keyword evidence="1" id="KW-0812">Transmembrane</keyword>
<evidence type="ECO:0000313" key="2">
    <source>
        <dbReference type="EMBL" id="GIY68660.1"/>
    </source>
</evidence>
<comment type="caution">
    <text evidence="2">The sequence shown here is derived from an EMBL/GenBank/DDBJ whole genome shotgun (WGS) entry which is preliminary data.</text>
</comment>
<proteinExistence type="predicted"/>
<dbReference type="EMBL" id="BPLR01014417">
    <property type="protein sequence ID" value="GIY68660.1"/>
    <property type="molecule type" value="Genomic_DNA"/>
</dbReference>
<feature type="transmembrane region" description="Helical" evidence="1">
    <location>
        <begin position="40"/>
        <end position="64"/>
    </location>
</feature>
<protein>
    <submittedName>
        <fullName evidence="2">Uncharacterized protein</fullName>
    </submittedName>
</protein>
<keyword evidence="1" id="KW-1133">Transmembrane helix</keyword>
<keyword evidence="1" id="KW-0472">Membrane</keyword>
<name>A0AAV4VFC0_CAEEX</name>
<accession>A0AAV4VFC0</accession>
<sequence length="84" mass="9788">MLDWPKHIIGEKLMAWVLPILHLLQSVAQAWILSILQSAAQAWILPILHLLQSTAQAWILPIYYNLLPKRGSFPYYIYYKLVSN</sequence>
<keyword evidence="3" id="KW-1185">Reference proteome</keyword>
<organism evidence="2 3">
    <name type="scientific">Caerostris extrusa</name>
    <name type="common">Bark spider</name>
    <name type="synonym">Caerostris bankana</name>
    <dbReference type="NCBI Taxonomy" id="172846"/>
    <lineage>
        <taxon>Eukaryota</taxon>
        <taxon>Metazoa</taxon>
        <taxon>Ecdysozoa</taxon>
        <taxon>Arthropoda</taxon>
        <taxon>Chelicerata</taxon>
        <taxon>Arachnida</taxon>
        <taxon>Araneae</taxon>
        <taxon>Araneomorphae</taxon>
        <taxon>Entelegynae</taxon>
        <taxon>Araneoidea</taxon>
        <taxon>Araneidae</taxon>
        <taxon>Caerostris</taxon>
    </lineage>
</organism>
<evidence type="ECO:0000256" key="1">
    <source>
        <dbReference type="SAM" id="Phobius"/>
    </source>
</evidence>
<evidence type="ECO:0000313" key="3">
    <source>
        <dbReference type="Proteomes" id="UP001054945"/>
    </source>
</evidence>
<dbReference type="AlphaFoldDB" id="A0AAV4VFC0"/>
<dbReference type="Proteomes" id="UP001054945">
    <property type="component" value="Unassembled WGS sequence"/>
</dbReference>